<proteinExistence type="predicted"/>
<comment type="caution">
    <text evidence="3">The sequence shown here is derived from an EMBL/GenBank/DDBJ whole genome shotgun (WGS) entry which is preliminary data.</text>
</comment>
<feature type="region of interest" description="Disordered" evidence="1">
    <location>
        <begin position="292"/>
        <end position="418"/>
    </location>
</feature>
<dbReference type="AlphaFoldDB" id="A0A178W1I2"/>
<sequence length="681" mass="76907">MPPRQISREVFSIDGQFGKYMTSLSTPSRLTLLRGAHQIPHQIKLISPGTKTSPESPPPGHTCAFEIFFSECGLFFPLPDILIDLMHEFGIALPQLCPNVIRTVLCLLTLAEEDGFRLALSDFLQLYAVKKSRTNNTFFLSPRKGFRVFEDFPEKDEHWRKSYFFFPVNELTYEEKSDLFVSDWTTRAVKVTIPPVSRTFASHFSNFCRHDLGWEALTSDRIRASGKRLRTRPDLAISSPPFSPRIFCKAEMSGPSYRAEKKRERERADQEKARILSDRVVMSGTLEDSKLRAAEKAKHLVTDNKVKSRQEPGKTPTSATKNSGAPTSEAGSLAKKPQSKDSATREAEKKRKKPEDDSCPSPRSSCPRLEEKNTGAGKTKEDPKEVPPSLVVLSSQESEARRSEPRSTPPPAPPSSFADIMRTLVAPGSAIAPFDEMKEVNKDNYLRFAGKLGKLILEFNSVFYSHEDQLSDKDSELDSFRRNEDENAHTVERASRVLKRMKDVEPRIQELEVNNIDLMAKLELRKLEEEQAGKIDVARKEERKKVKARFHEFSSKYGNFFRQSEEVKTLKVRVAETRANRELLEEIQKGEIPDIDVELESVRADEAKFVQRAAEQKTPRPDPVELTLLLADTPPEMTAENATQDEAIAINERGSNKGSTSEAGIVAMFPVDVEKESEQAE</sequence>
<evidence type="ECO:0000256" key="1">
    <source>
        <dbReference type="SAM" id="MobiDB-lite"/>
    </source>
</evidence>
<reference evidence="4" key="1">
    <citation type="journal article" date="2016" name="Proc. Natl. Acad. Sci. U.S.A.">
        <title>Chromosome-level assembly of Arabidopsis thaliana Ler reveals the extent of translocation and inversion polymorphisms.</title>
        <authorList>
            <person name="Zapata L."/>
            <person name="Ding J."/>
            <person name="Willing E.M."/>
            <person name="Hartwig B."/>
            <person name="Bezdan D."/>
            <person name="Jiao W.B."/>
            <person name="Patel V."/>
            <person name="Velikkakam James G."/>
            <person name="Koornneef M."/>
            <person name="Ossowski S."/>
            <person name="Schneeberger K."/>
        </authorList>
    </citation>
    <scope>NUCLEOTIDE SEQUENCE [LARGE SCALE GENOMIC DNA]</scope>
    <source>
        <strain evidence="4">cv. Landsberg erecta</strain>
    </source>
</reference>
<dbReference type="InterPro" id="IPR006736">
    <property type="entry name" value="DUF601"/>
</dbReference>
<feature type="compositionally biased region" description="Basic and acidic residues" evidence="1">
    <location>
        <begin position="338"/>
        <end position="356"/>
    </location>
</feature>
<evidence type="ECO:0000313" key="4">
    <source>
        <dbReference type="Proteomes" id="UP000078284"/>
    </source>
</evidence>
<accession>A0A178W1I2</accession>
<organism evidence="3 4">
    <name type="scientific">Arabidopsis thaliana</name>
    <name type="common">Mouse-ear cress</name>
    <dbReference type="NCBI Taxonomy" id="3702"/>
    <lineage>
        <taxon>Eukaryota</taxon>
        <taxon>Viridiplantae</taxon>
        <taxon>Streptophyta</taxon>
        <taxon>Embryophyta</taxon>
        <taxon>Tracheophyta</taxon>
        <taxon>Spermatophyta</taxon>
        <taxon>Magnoliopsida</taxon>
        <taxon>eudicotyledons</taxon>
        <taxon>Gunneridae</taxon>
        <taxon>Pentapetalae</taxon>
        <taxon>rosids</taxon>
        <taxon>malvids</taxon>
        <taxon>Brassicales</taxon>
        <taxon>Brassicaceae</taxon>
        <taxon>Camelineae</taxon>
        <taxon>Arabidopsis</taxon>
    </lineage>
</organism>
<dbReference type="PANTHER" id="PTHR31099">
    <property type="entry name" value="OS06G0165300 PROTEIN"/>
    <property type="match status" value="1"/>
</dbReference>
<protein>
    <recommendedName>
        <fullName evidence="2">Transposase (putative) gypsy type domain-containing protein</fullName>
    </recommendedName>
</protein>
<evidence type="ECO:0000259" key="2">
    <source>
        <dbReference type="Pfam" id="PF04195"/>
    </source>
</evidence>
<evidence type="ECO:0000313" key="3">
    <source>
        <dbReference type="EMBL" id="OAP12128.1"/>
    </source>
</evidence>
<feature type="domain" description="Transposase (putative) gypsy type" evidence="2">
    <location>
        <begin position="69"/>
        <end position="130"/>
    </location>
</feature>
<dbReference type="EMBL" id="LUHQ01000001">
    <property type="protein sequence ID" value="OAP12128.1"/>
    <property type="molecule type" value="Genomic_DNA"/>
</dbReference>
<dbReference type="Pfam" id="PF04642">
    <property type="entry name" value="DUF601"/>
    <property type="match status" value="1"/>
</dbReference>
<dbReference type="InterPro" id="IPR007321">
    <property type="entry name" value="Transposase_28"/>
</dbReference>
<dbReference type="PANTHER" id="PTHR31099:SF37">
    <property type="entry name" value="MYOSIN HEAVY CHAIN-LIKE PROTEIN"/>
    <property type="match status" value="1"/>
</dbReference>
<feature type="compositionally biased region" description="Polar residues" evidence="1">
    <location>
        <begin position="315"/>
        <end position="330"/>
    </location>
</feature>
<name>A0A178W1I2_ARATH</name>
<feature type="compositionally biased region" description="Basic and acidic residues" evidence="1">
    <location>
        <begin position="368"/>
        <end position="385"/>
    </location>
</feature>
<gene>
    <name evidence="3" type="ordered locus">AXX17_At1g45380</name>
</gene>
<dbReference type="Pfam" id="PF04195">
    <property type="entry name" value="Transposase_28"/>
    <property type="match status" value="1"/>
</dbReference>
<feature type="compositionally biased region" description="Basic and acidic residues" evidence="1">
    <location>
        <begin position="672"/>
        <end position="681"/>
    </location>
</feature>
<feature type="region of interest" description="Disordered" evidence="1">
    <location>
        <begin position="652"/>
        <end position="681"/>
    </location>
</feature>
<dbReference type="ExpressionAtlas" id="A0A178W1I2">
    <property type="expression patterns" value="baseline"/>
</dbReference>
<dbReference type="Proteomes" id="UP000078284">
    <property type="component" value="Chromosome 1"/>
</dbReference>
<feature type="compositionally biased region" description="Basic and acidic residues" evidence="1">
    <location>
        <begin position="292"/>
        <end position="312"/>
    </location>
</feature>